<evidence type="ECO:0000256" key="1">
    <source>
        <dbReference type="SAM" id="MobiDB-lite"/>
    </source>
</evidence>
<feature type="compositionally biased region" description="Basic and acidic residues" evidence="1">
    <location>
        <begin position="171"/>
        <end position="209"/>
    </location>
</feature>
<dbReference type="AlphaFoldDB" id="A0AAD8KH59"/>
<feature type="compositionally biased region" description="Acidic residues" evidence="1">
    <location>
        <begin position="1"/>
        <end position="13"/>
    </location>
</feature>
<dbReference type="Proteomes" id="UP001229421">
    <property type="component" value="Unassembled WGS sequence"/>
</dbReference>
<dbReference type="EMBL" id="JAUHHV010000007">
    <property type="protein sequence ID" value="KAK1419515.1"/>
    <property type="molecule type" value="Genomic_DNA"/>
</dbReference>
<name>A0AAD8KH59_TARER</name>
<gene>
    <name evidence="2" type="ORF">QVD17_28688</name>
</gene>
<evidence type="ECO:0000313" key="2">
    <source>
        <dbReference type="EMBL" id="KAK1419515.1"/>
    </source>
</evidence>
<proteinExistence type="predicted"/>
<comment type="caution">
    <text evidence="2">The sequence shown here is derived from an EMBL/GenBank/DDBJ whole genome shotgun (WGS) entry which is preliminary data.</text>
</comment>
<feature type="region of interest" description="Disordered" evidence="1">
    <location>
        <begin position="1"/>
        <end position="20"/>
    </location>
</feature>
<sequence length="209" mass="24415">MDIEKEEEEDEYDWSDKSDPIADIQAEDMIQTEEVNLSVEDTKSEEVALMAQSEQLKVESSFSNYDKPTNYVPLAEVEKENLCSPECAQQTEHYRKYSFRICKKLAKEEKGHNKIKDDQKNWQRLKVIKRMVKQMVSERGNKDKTGLGFTHQPMPESISNTLPDNFNTNDHSPENKAKLQEFLKKKSDSESHADEREFEVFVETDKEKI</sequence>
<feature type="compositionally biased region" description="Polar residues" evidence="1">
    <location>
        <begin position="157"/>
        <end position="170"/>
    </location>
</feature>
<evidence type="ECO:0000313" key="3">
    <source>
        <dbReference type="Proteomes" id="UP001229421"/>
    </source>
</evidence>
<organism evidence="2 3">
    <name type="scientific">Tagetes erecta</name>
    <name type="common">African marigold</name>
    <dbReference type="NCBI Taxonomy" id="13708"/>
    <lineage>
        <taxon>Eukaryota</taxon>
        <taxon>Viridiplantae</taxon>
        <taxon>Streptophyta</taxon>
        <taxon>Embryophyta</taxon>
        <taxon>Tracheophyta</taxon>
        <taxon>Spermatophyta</taxon>
        <taxon>Magnoliopsida</taxon>
        <taxon>eudicotyledons</taxon>
        <taxon>Gunneridae</taxon>
        <taxon>Pentapetalae</taxon>
        <taxon>asterids</taxon>
        <taxon>campanulids</taxon>
        <taxon>Asterales</taxon>
        <taxon>Asteraceae</taxon>
        <taxon>Asteroideae</taxon>
        <taxon>Heliantheae alliance</taxon>
        <taxon>Tageteae</taxon>
        <taxon>Tagetes</taxon>
    </lineage>
</organism>
<reference evidence="2" key="1">
    <citation type="journal article" date="2023" name="bioRxiv">
        <title>Improved chromosome-level genome assembly for marigold (Tagetes erecta).</title>
        <authorList>
            <person name="Jiang F."/>
            <person name="Yuan L."/>
            <person name="Wang S."/>
            <person name="Wang H."/>
            <person name="Xu D."/>
            <person name="Wang A."/>
            <person name="Fan W."/>
        </authorList>
    </citation>
    <scope>NUCLEOTIDE SEQUENCE</scope>
    <source>
        <strain evidence="2">WSJ</strain>
        <tissue evidence="2">Leaf</tissue>
    </source>
</reference>
<feature type="region of interest" description="Disordered" evidence="1">
    <location>
        <begin position="139"/>
        <end position="209"/>
    </location>
</feature>
<protein>
    <submittedName>
        <fullName evidence="2">Uncharacterized protein</fullName>
    </submittedName>
</protein>
<keyword evidence="3" id="KW-1185">Reference proteome</keyword>
<accession>A0AAD8KH59</accession>